<dbReference type="EMBL" id="CP106795">
    <property type="protein sequence ID" value="UXY33508.1"/>
    <property type="molecule type" value="Genomic_DNA"/>
</dbReference>
<dbReference type="PANTHER" id="PTHR43481:SF4">
    <property type="entry name" value="GLYCEROL-1-PHOSPHATE PHOSPHOHYDROLASE 1-RELATED"/>
    <property type="match status" value="1"/>
</dbReference>
<dbReference type="InterPro" id="IPR023214">
    <property type="entry name" value="HAD_sf"/>
</dbReference>
<gene>
    <name evidence="1" type="ORF">N8I86_01370</name>
</gene>
<dbReference type="CDD" id="cd07505">
    <property type="entry name" value="HAD_BPGM-like"/>
    <property type="match status" value="1"/>
</dbReference>
<name>A0ABY6EJQ4_9ACTN</name>
<dbReference type="Proteomes" id="UP001060733">
    <property type="component" value="Chromosome"/>
</dbReference>
<dbReference type="SFLD" id="SFLDS00003">
    <property type="entry name" value="Haloacid_Dehalogenase"/>
    <property type="match status" value="1"/>
</dbReference>
<reference evidence="1" key="1">
    <citation type="submission" date="2022-10" db="EMBL/GenBank/DDBJ databases">
        <authorList>
            <person name="Mo P."/>
        </authorList>
    </citation>
    <scope>NUCLEOTIDE SEQUENCE</scope>
    <source>
        <strain evidence="1">HUAS 14-6</strain>
    </source>
</reference>
<accession>A0ABY6EJQ4</accession>
<dbReference type="InterPro" id="IPR036412">
    <property type="entry name" value="HAD-like_sf"/>
</dbReference>
<dbReference type="InterPro" id="IPR006439">
    <property type="entry name" value="HAD-SF_hydro_IA"/>
</dbReference>
<proteinExistence type="predicted"/>
<evidence type="ECO:0000313" key="1">
    <source>
        <dbReference type="EMBL" id="UXY33508.1"/>
    </source>
</evidence>
<sequence length="234" mass="24405">MTGVHTATVFDLDDTLVDTAGAWPRACAAFSARHGYRWRPEDTAALHGNGNWAAHVAAVCGGRATTAEVVDACTDIILDEHAAHPVRPLPGALDLVAAAERHGPVAVATASPRRFVLTVLDALRLTTRMSAVICGEDVGRAKPAPDPYLRAAARIGLPPSACLAVEDSPAGIRSAAAAGIRVLAIPRHGMRLPAGIAHLPAAQARSAVEALPLLTRLHTSRPELLAHRTTAQGR</sequence>
<organism evidence="1 2">
    <name type="scientific">Streptomyces albidocamelliae</name>
    <dbReference type="NCBI Taxonomy" id="2981135"/>
    <lineage>
        <taxon>Bacteria</taxon>
        <taxon>Bacillati</taxon>
        <taxon>Actinomycetota</taxon>
        <taxon>Actinomycetes</taxon>
        <taxon>Kitasatosporales</taxon>
        <taxon>Streptomycetaceae</taxon>
        <taxon>Streptomyces</taxon>
    </lineage>
</organism>
<dbReference type="SUPFAM" id="SSF56784">
    <property type="entry name" value="HAD-like"/>
    <property type="match status" value="1"/>
</dbReference>
<evidence type="ECO:0000313" key="2">
    <source>
        <dbReference type="Proteomes" id="UP001060733"/>
    </source>
</evidence>
<keyword evidence="2" id="KW-1185">Reference proteome</keyword>
<dbReference type="Pfam" id="PF00702">
    <property type="entry name" value="Hydrolase"/>
    <property type="match status" value="1"/>
</dbReference>
<dbReference type="SFLD" id="SFLDG01129">
    <property type="entry name" value="C1.5:_HAD__Beta-PGM__Phosphata"/>
    <property type="match status" value="1"/>
</dbReference>
<dbReference type="Gene3D" id="1.10.150.240">
    <property type="entry name" value="Putative phosphatase, domain 2"/>
    <property type="match status" value="1"/>
</dbReference>
<dbReference type="PANTHER" id="PTHR43481">
    <property type="entry name" value="FRUCTOSE-1-PHOSPHATE PHOSPHATASE"/>
    <property type="match status" value="1"/>
</dbReference>
<protein>
    <submittedName>
        <fullName evidence="1">HAD family phosphatase</fullName>
    </submittedName>
</protein>
<dbReference type="Gene3D" id="3.40.50.1000">
    <property type="entry name" value="HAD superfamily/HAD-like"/>
    <property type="match status" value="1"/>
</dbReference>
<dbReference type="RefSeq" id="WP_263276828.1">
    <property type="nucleotide sequence ID" value="NZ_CP106795.1"/>
</dbReference>
<dbReference type="InterPro" id="IPR051806">
    <property type="entry name" value="HAD-like_SPP"/>
</dbReference>
<dbReference type="NCBIfam" id="TIGR01509">
    <property type="entry name" value="HAD-SF-IA-v3"/>
    <property type="match status" value="1"/>
</dbReference>
<dbReference type="InterPro" id="IPR023198">
    <property type="entry name" value="PGP-like_dom2"/>
</dbReference>